<feature type="region of interest" description="Disordered" evidence="1">
    <location>
        <begin position="118"/>
        <end position="170"/>
    </location>
</feature>
<protein>
    <submittedName>
        <fullName evidence="4">DNA repair protein REV1-like 1</fullName>
    </submittedName>
</protein>
<feature type="compositionally biased region" description="Polar residues" evidence="1">
    <location>
        <begin position="125"/>
        <end position="142"/>
    </location>
</feature>
<evidence type="ECO:0000256" key="1">
    <source>
        <dbReference type="SAM" id="MobiDB-lite"/>
    </source>
</evidence>
<feature type="domain" description="UmuC" evidence="3">
    <location>
        <begin position="302"/>
        <end position="473"/>
    </location>
</feature>
<proteinExistence type="predicted"/>
<dbReference type="PROSITE" id="PS50173">
    <property type="entry name" value="UMUC"/>
    <property type="match status" value="1"/>
</dbReference>
<dbReference type="PANTHER" id="PTHR45990:SF1">
    <property type="entry name" value="DNA REPAIR PROTEIN REV1"/>
    <property type="match status" value="1"/>
</dbReference>
<dbReference type="FunFam" id="3.40.50.10190:FF:000011">
    <property type="entry name" value="DNA repair protein REV1"/>
    <property type="match status" value="1"/>
</dbReference>
<keyword evidence="5" id="KW-1185">Reference proteome</keyword>
<dbReference type="InterPro" id="IPR043128">
    <property type="entry name" value="Rev_trsase/Diguanyl_cyclase"/>
</dbReference>
<dbReference type="GO" id="GO:0070987">
    <property type="term" value="P:error-free translesion synthesis"/>
    <property type="evidence" value="ECO:0007669"/>
    <property type="project" value="TreeGrafter"/>
</dbReference>
<evidence type="ECO:0000259" key="2">
    <source>
        <dbReference type="PROSITE" id="PS50172"/>
    </source>
</evidence>
<feature type="domain" description="BRCT" evidence="2">
    <location>
        <begin position="22"/>
        <end position="109"/>
    </location>
</feature>
<reference evidence="4" key="1">
    <citation type="journal article" date="2021" name="Sci. Adv.">
        <title>The American lobster genome reveals insights on longevity, neural, and immune adaptations.</title>
        <authorList>
            <person name="Polinski J.M."/>
            <person name="Zimin A.V."/>
            <person name="Clark K.F."/>
            <person name="Kohn A.B."/>
            <person name="Sadowski N."/>
            <person name="Timp W."/>
            <person name="Ptitsyn A."/>
            <person name="Khanna P."/>
            <person name="Romanova D.Y."/>
            <person name="Williams P."/>
            <person name="Greenwood S.J."/>
            <person name="Moroz L.L."/>
            <person name="Walt D.R."/>
            <person name="Bodnar A.G."/>
        </authorList>
    </citation>
    <scope>NUCLEOTIDE SEQUENCE</scope>
    <source>
        <strain evidence="4">GMGI-L3</strain>
    </source>
</reference>
<dbReference type="GO" id="GO:0006281">
    <property type="term" value="P:DNA repair"/>
    <property type="evidence" value="ECO:0007669"/>
    <property type="project" value="InterPro"/>
</dbReference>
<dbReference type="AlphaFoldDB" id="A0A8J5NBV1"/>
<evidence type="ECO:0000259" key="3">
    <source>
        <dbReference type="PROSITE" id="PS50173"/>
    </source>
</evidence>
<accession>A0A8J5NBV1</accession>
<dbReference type="Proteomes" id="UP000747542">
    <property type="component" value="Unassembled WGS sequence"/>
</dbReference>
<dbReference type="GO" id="GO:0005634">
    <property type="term" value="C:nucleus"/>
    <property type="evidence" value="ECO:0007669"/>
    <property type="project" value="TreeGrafter"/>
</dbReference>
<evidence type="ECO:0000313" key="5">
    <source>
        <dbReference type="Proteomes" id="UP000747542"/>
    </source>
</evidence>
<feature type="non-terminal residue" evidence="4">
    <location>
        <position position="1"/>
    </location>
</feature>
<organism evidence="4 5">
    <name type="scientific">Homarus americanus</name>
    <name type="common">American lobster</name>
    <dbReference type="NCBI Taxonomy" id="6706"/>
    <lineage>
        <taxon>Eukaryota</taxon>
        <taxon>Metazoa</taxon>
        <taxon>Ecdysozoa</taxon>
        <taxon>Arthropoda</taxon>
        <taxon>Crustacea</taxon>
        <taxon>Multicrustacea</taxon>
        <taxon>Malacostraca</taxon>
        <taxon>Eumalacostraca</taxon>
        <taxon>Eucarida</taxon>
        <taxon>Decapoda</taxon>
        <taxon>Pleocyemata</taxon>
        <taxon>Astacidea</taxon>
        <taxon>Nephropoidea</taxon>
        <taxon>Nephropidae</taxon>
        <taxon>Homarus</taxon>
    </lineage>
</organism>
<dbReference type="Gene3D" id="3.40.1170.60">
    <property type="match status" value="1"/>
</dbReference>
<dbReference type="PANTHER" id="PTHR45990">
    <property type="entry name" value="DNA REPAIR PROTEIN REV1"/>
    <property type="match status" value="1"/>
</dbReference>
<dbReference type="InterPro" id="IPR036420">
    <property type="entry name" value="BRCT_dom_sf"/>
</dbReference>
<evidence type="ECO:0000313" key="4">
    <source>
        <dbReference type="EMBL" id="KAG7176847.1"/>
    </source>
</evidence>
<name>A0A8J5NBV1_HOMAM</name>
<dbReference type="GO" id="GO:0003887">
    <property type="term" value="F:DNA-directed DNA polymerase activity"/>
    <property type="evidence" value="ECO:0007669"/>
    <property type="project" value="TreeGrafter"/>
</dbReference>
<dbReference type="InterPro" id="IPR001126">
    <property type="entry name" value="UmuC"/>
</dbReference>
<dbReference type="InterPro" id="IPR001357">
    <property type="entry name" value="BRCT_dom"/>
</dbReference>
<comment type="caution">
    <text evidence="4">The sequence shown here is derived from an EMBL/GenBank/DDBJ whole genome shotgun (WGS) entry which is preliminary data.</text>
</comment>
<dbReference type="Pfam" id="PF16589">
    <property type="entry name" value="BRCT_2"/>
    <property type="match status" value="1"/>
</dbReference>
<dbReference type="GO" id="GO:0042276">
    <property type="term" value="P:error-prone translesion synthesis"/>
    <property type="evidence" value="ECO:0007669"/>
    <property type="project" value="TreeGrafter"/>
</dbReference>
<sequence length="514" mass="57524">GGYMAAKIAKLEDQYKTSVKERSQGIFNAIAIFVNGYTEPSSEELKRIMMTNGGTYHHYFSRSKTTHIIANNLPDTKIKNLNTNKIVSPKWITESLEAGHLLDYTKYILYTNQSRSQPKLPFKPISTSEENSDTSTGKSSIVHSKEHPPLVPDTEDHQETSTGSPTFDTSLSLKETKLPTEVQSINDIEIKLDGPTGTSDLTSVHNYSPMKTHSMSTANSGFLSEFYNNSRLHHISTMGAMFKQYVNELQSKNMDFPGRKDLLKWLKTKNGLMSSSEGSLAGDSALKTSLVSISKKKGKRIVMHIDMDCFFVSVGLRKHPELWGKPVAVTHARGNPRSQVREGMDRQYELNYYKDRAEKRLQAKMRPTNASRLTNANPEIDVFEENYTIEASKPPDFTVVPASTKKFSTVSLIDETSSMSEIASCSYEARKAGVKNGMFLGPALKLCPDLQTIPYDFEGYKEVSYKLYDIVARSVKVASSVNYSTIYCSFGSSLQYTIQTFPKLQISDLTDILP</sequence>
<feature type="compositionally biased region" description="Basic and acidic residues" evidence="1">
    <location>
        <begin position="143"/>
        <end position="159"/>
    </location>
</feature>
<dbReference type="PROSITE" id="PS50172">
    <property type="entry name" value="BRCT"/>
    <property type="match status" value="1"/>
</dbReference>
<dbReference type="EMBL" id="JAHLQT010002534">
    <property type="protein sequence ID" value="KAG7176847.1"/>
    <property type="molecule type" value="Genomic_DNA"/>
</dbReference>
<gene>
    <name evidence="4" type="primary">REV1-L1</name>
    <name evidence="4" type="ORF">Hamer_G000035</name>
</gene>
<feature type="compositionally biased region" description="Polar residues" evidence="1">
    <location>
        <begin position="160"/>
        <end position="170"/>
    </location>
</feature>
<dbReference type="SUPFAM" id="SSF52113">
    <property type="entry name" value="BRCT domain"/>
    <property type="match status" value="1"/>
</dbReference>
<dbReference type="GO" id="GO:0017125">
    <property type="term" value="F:deoxycytidyl transferase activity"/>
    <property type="evidence" value="ECO:0007669"/>
    <property type="project" value="TreeGrafter"/>
</dbReference>
<dbReference type="SMART" id="SM00292">
    <property type="entry name" value="BRCT"/>
    <property type="match status" value="1"/>
</dbReference>
<dbReference type="Gene3D" id="6.10.250.1490">
    <property type="match status" value="1"/>
</dbReference>
<dbReference type="Gene3D" id="3.40.50.10190">
    <property type="entry name" value="BRCT domain"/>
    <property type="match status" value="1"/>
</dbReference>
<dbReference type="SUPFAM" id="SSF56672">
    <property type="entry name" value="DNA/RNA polymerases"/>
    <property type="match status" value="1"/>
</dbReference>
<dbReference type="CDD" id="cd17719">
    <property type="entry name" value="BRCT_Rev1"/>
    <property type="match status" value="1"/>
</dbReference>
<dbReference type="Pfam" id="PF00817">
    <property type="entry name" value="IMS"/>
    <property type="match status" value="2"/>
</dbReference>
<dbReference type="Gene3D" id="3.30.70.270">
    <property type="match status" value="1"/>
</dbReference>
<dbReference type="InterPro" id="IPR043502">
    <property type="entry name" value="DNA/RNA_pol_sf"/>
</dbReference>